<dbReference type="PANTHER" id="PTHR11452">
    <property type="entry name" value="ALPHA-GALACTOSIDASE/ALPHA-N-ACETYLGALACTOSAMINIDASE"/>
    <property type="match status" value="1"/>
</dbReference>
<evidence type="ECO:0000256" key="8">
    <source>
        <dbReference type="SAM" id="SignalP"/>
    </source>
</evidence>
<dbReference type="PROSITE" id="PS00512">
    <property type="entry name" value="ALPHA_GALACTOSIDASE"/>
    <property type="match status" value="1"/>
</dbReference>
<dbReference type="InterPro" id="IPR000111">
    <property type="entry name" value="Glyco_hydro_27/36_CS"/>
</dbReference>
<evidence type="ECO:0000256" key="7">
    <source>
        <dbReference type="RuleBase" id="RU361168"/>
    </source>
</evidence>
<keyword evidence="7" id="KW-1015">Disulfide bond</keyword>
<dbReference type="GO" id="GO:0016139">
    <property type="term" value="P:glycoside catabolic process"/>
    <property type="evidence" value="ECO:0007669"/>
    <property type="project" value="TreeGrafter"/>
</dbReference>
<dbReference type="FunFam" id="3.20.20.70:FF:000197">
    <property type="entry name" value="Alpha-galactosidase"/>
    <property type="match status" value="1"/>
</dbReference>
<protein>
    <recommendedName>
        <fullName evidence="3 7">Alpha-galactosidase</fullName>
        <ecNumber evidence="7">3.2.1.-</ecNumber>
    </recommendedName>
</protein>
<accession>A0A7E4VX66</accession>
<dbReference type="Pfam" id="PF16499">
    <property type="entry name" value="Melibiase_2"/>
    <property type="match status" value="1"/>
</dbReference>
<keyword evidence="6 7" id="KW-0326">Glycosidase</keyword>
<dbReference type="CDD" id="cd14792">
    <property type="entry name" value="GH27"/>
    <property type="match status" value="1"/>
</dbReference>
<dbReference type="InterPro" id="IPR017853">
    <property type="entry name" value="GH"/>
</dbReference>
<dbReference type="GO" id="GO:0004557">
    <property type="term" value="F:alpha-galactosidase activity"/>
    <property type="evidence" value="ECO:0007669"/>
    <property type="project" value="UniProtKB-EC"/>
</dbReference>
<dbReference type="InterPro" id="IPR041233">
    <property type="entry name" value="Melibiase_C"/>
</dbReference>
<keyword evidence="4 8" id="KW-0732">Signal</keyword>
<evidence type="ECO:0000256" key="4">
    <source>
        <dbReference type="ARBA" id="ARBA00022729"/>
    </source>
</evidence>
<dbReference type="WBParaSite" id="Pan_g4320.t1">
    <property type="protein sequence ID" value="Pan_g4320.t1"/>
    <property type="gene ID" value="Pan_g4320"/>
</dbReference>
<feature type="signal peptide" evidence="8">
    <location>
        <begin position="1"/>
        <end position="19"/>
    </location>
</feature>
<evidence type="ECO:0000256" key="1">
    <source>
        <dbReference type="ARBA" id="ARBA00001255"/>
    </source>
</evidence>
<comment type="subunit">
    <text evidence="7">Homodimer.</text>
</comment>
<dbReference type="SUPFAM" id="SSF51011">
    <property type="entry name" value="Glycosyl hydrolase domain"/>
    <property type="match status" value="1"/>
</dbReference>
<dbReference type="InterPro" id="IPR013785">
    <property type="entry name" value="Aldolase_TIM"/>
</dbReference>
<evidence type="ECO:0000313" key="10">
    <source>
        <dbReference type="Proteomes" id="UP000492821"/>
    </source>
</evidence>
<feature type="chain" id="PRO_5028880120" description="Alpha-galactosidase" evidence="8">
    <location>
        <begin position="20"/>
        <end position="422"/>
    </location>
</feature>
<dbReference type="Pfam" id="PF17801">
    <property type="entry name" value="Melibiase_C"/>
    <property type="match status" value="1"/>
</dbReference>
<keyword evidence="5 7" id="KW-0378">Hydrolase</keyword>
<comment type="catalytic activity">
    <reaction evidence="1">
        <text>Hydrolysis of terminal, non-reducing alpha-D-galactose residues in alpha-D-galactosides, including galactose oligosaccharides, galactomannans and galactolipids.</text>
        <dbReference type="EC" id="3.2.1.22"/>
    </reaction>
</comment>
<dbReference type="InterPro" id="IPR002241">
    <property type="entry name" value="Glyco_hydro_27"/>
</dbReference>
<sequence length="422" mass="47949">MRILSSLILVIANIAAVSSLQNGLARLPPMGWMSWAKFLCETDCKKHPNTCISEDLYAKMGNRLVTDGYKDVGYEYIHIDDCWSKLQRNKEGRLEPDSTRFSKGIPWLVDFLHQRGIKLGIYGDVGPTTCAKYPGSLNHTTIDAETFASWGIDYLKFDGCFLNESGIPAEYKKMSDALIATGKKIVYGCEWPLYLQDHPETINYKDISSACNLWRNFHDIDVNWQSIINTIDWYNEHQDEIAEFHGPGAWNDPDMIVAGNPEITDDQARAQMTLWSIWSAPLIMSNDLRTVTPSAKAILQNRDVIAIDQDQIGDFGKMVFNWTDLYFYVKKVTPVVKVDDATEFSKAIAVLNRGTVNIKINMKLSLLDLKYDAGYSVRDLWAQKDLGLYGVNDELHLHIQPTGVVFLKATLVKKNRTFKWNI</sequence>
<proteinExistence type="inferred from homology"/>
<dbReference type="PRINTS" id="PR00740">
    <property type="entry name" value="GLHYDRLASE27"/>
</dbReference>
<evidence type="ECO:0000259" key="9">
    <source>
        <dbReference type="Pfam" id="PF17801"/>
    </source>
</evidence>
<organism evidence="10 11">
    <name type="scientific">Panagrellus redivivus</name>
    <name type="common">Microworm</name>
    <dbReference type="NCBI Taxonomy" id="6233"/>
    <lineage>
        <taxon>Eukaryota</taxon>
        <taxon>Metazoa</taxon>
        <taxon>Ecdysozoa</taxon>
        <taxon>Nematoda</taxon>
        <taxon>Chromadorea</taxon>
        <taxon>Rhabditida</taxon>
        <taxon>Tylenchina</taxon>
        <taxon>Panagrolaimomorpha</taxon>
        <taxon>Panagrolaimoidea</taxon>
        <taxon>Panagrolaimidae</taxon>
        <taxon>Panagrellus</taxon>
    </lineage>
</organism>
<evidence type="ECO:0000313" key="11">
    <source>
        <dbReference type="WBParaSite" id="Pan_g4320.t1"/>
    </source>
</evidence>
<evidence type="ECO:0000256" key="2">
    <source>
        <dbReference type="ARBA" id="ARBA00009743"/>
    </source>
</evidence>
<dbReference type="PANTHER" id="PTHR11452:SF83">
    <property type="entry name" value="ALPHA-GALACTOSIDASE"/>
    <property type="match status" value="1"/>
</dbReference>
<dbReference type="SUPFAM" id="SSF51445">
    <property type="entry name" value="(Trans)glycosidases"/>
    <property type="match status" value="1"/>
</dbReference>
<dbReference type="Gene3D" id="2.60.40.1180">
    <property type="entry name" value="Golgi alpha-mannosidase II"/>
    <property type="match status" value="1"/>
</dbReference>
<dbReference type="InterPro" id="IPR013780">
    <property type="entry name" value="Glyco_hydro_b"/>
</dbReference>
<keyword evidence="10" id="KW-1185">Reference proteome</keyword>
<feature type="domain" description="Alpha galactosidase C-terminal" evidence="9">
    <location>
        <begin position="346"/>
        <end position="408"/>
    </location>
</feature>
<dbReference type="EC" id="3.2.1.-" evidence="7"/>
<reference evidence="10" key="1">
    <citation type="journal article" date="2013" name="Genetics">
        <title>The draft genome and transcriptome of Panagrellus redivivus are shaped by the harsh demands of a free-living lifestyle.</title>
        <authorList>
            <person name="Srinivasan J."/>
            <person name="Dillman A.R."/>
            <person name="Macchietto M.G."/>
            <person name="Heikkinen L."/>
            <person name="Lakso M."/>
            <person name="Fracchia K.M."/>
            <person name="Antoshechkin I."/>
            <person name="Mortazavi A."/>
            <person name="Wong G."/>
            <person name="Sternberg P.W."/>
        </authorList>
    </citation>
    <scope>NUCLEOTIDE SEQUENCE [LARGE SCALE GENOMIC DNA]</scope>
    <source>
        <strain evidence="10">MT8872</strain>
    </source>
</reference>
<evidence type="ECO:0000256" key="5">
    <source>
        <dbReference type="ARBA" id="ARBA00022801"/>
    </source>
</evidence>
<evidence type="ECO:0000256" key="6">
    <source>
        <dbReference type="ARBA" id="ARBA00023295"/>
    </source>
</evidence>
<dbReference type="AlphaFoldDB" id="A0A7E4VX66"/>
<evidence type="ECO:0000256" key="3">
    <source>
        <dbReference type="ARBA" id="ARBA00012755"/>
    </source>
</evidence>
<dbReference type="GO" id="GO:0009311">
    <property type="term" value="P:oligosaccharide metabolic process"/>
    <property type="evidence" value="ECO:0007669"/>
    <property type="project" value="TreeGrafter"/>
</dbReference>
<name>A0A7E4VX66_PANRE</name>
<dbReference type="GO" id="GO:0005737">
    <property type="term" value="C:cytoplasm"/>
    <property type="evidence" value="ECO:0007669"/>
    <property type="project" value="TreeGrafter"/>
</dbReference>
<comment type="similarity">
    <text evidence="2 7">Belongs to the glycosyl hydrolase 27 family.</text>
</comment>
<dbReference type="Proteomes" id="UP000492821">
    <property type="component" value="Unassembled WGS sequence"/>
</dbReference>
<dbReference type="Gene3D" id="3.20.20.70">
    <property type="entry name" value="Aldolase class I"/>
    <property type="match status" value="1"/>
</dbReference>
<reference evidence="11" key="2">
    <citation type="submission" date="2020-10" db="UniProtKB">
        <authorList>
            <consortium name="WormBaseParasite"/>
        </authorList>
    </citation>
    <scope>IDENTIFICATION</scope>
</reference>